<dbReference type="GO" id="GO:0016020">
    <property type="term" value="C:membrane"/>
    <property type="evidence" value="ECO:0007669"/>
    <property type="project" value="UniProtKB-SubCell"/>
</dbReference>
<evidence type="ECO:0000256" key="3">
    <source>
        <dbReference type="ARBA" id="ARBA00022989"/>
    </source>
</evidence>
<keyword evidence="10" id="KW-1185">Reference proteome</keyword>
<protein>
    <recommendedName>
        <fullName evidence="8">Rhodopsin domain-containing protein</fullName>
    </recommendedName>
</protein>
<feature type="transmembrane region" description="Helical" evidence="7">
    <location>
        <begin position="232"/>
        <end position="250"/>
    </location>
</feature>
<keyword evidence="2 7" id="KW-0812">Transmembrane</keyword>
<keyword evidence="4 7" id="KW-0472">Membrane</keyword>
<evidence type="ECO:0000259" key="8">
    <source>
        <dbReference type="Pfam" id="PF20684"/>
    </source>
</evidence>
<comment type="subcellular location">
    <subcellularLocation>
        <location evidence="1">Membrane</location>
        <topology evidence="1">Multi-pass membrane protein</topology>
    </subcellularLocation>
</comment>
<name>A0AAN6PHB0_9PEZI</name>
<sequence length="421" mass="45620">MDGNTASPPALPPGLISNPSESHQVNIVVCVVLTWLIGAVFVALRFYVRGWLLHNAIGVEDWLIVVALVFSGATSAGIIEQTVYGMGRHFLDIDPAAMTPMMRAGWYIVLWYMLSLLATKTAILLLYLRILRFQHARYAVWAALLLVLATNGIWTLYTVLTACTPLRAFWGFTLLLQLEEGGAGAGAVCRPPRDWFVNTALHIGTDTLLYALPLPVVARLRGGGGGARQKMALYGVLALGLFVVAVSAVRLWDLTAQYGRVDYTYDNTSIAYLTVVEINAAIACACCMTLRPLVNRWFPKLWSARGSAEGGQGRDEEMGGAGGSDNTRGPPTIGSRPWRKAGVRRDELDDTTLLDDGDEYTGSGKGEKLIRTDTDVGSFTEAGSGLGSGGMPREPALVHAVERRDAVHVRKCSMFLSLNCN</sequence>
<dbReference type="EMBL" id="MU854368">
    <property type="protein sequence ID" value="KAK4040871.1"/>
    <property type="molecule type" value="Genomic_DNA"/>
</dbReference>
<reference evidence="10" key="1">
    <citation type="journal article" date="2023" name="Mol. Phylogenet. Evol.">
        <title>Genome-scale phylogeny and comparative genomics of the fungal order Sordariales.</title>
        <authorList>
            <person name="Hensen N."/>
            <person name="Bonometti L."/>
            <person name="Westerberg I."/>
            <person name="Brannstrom I.O."/>
            <person name="Guillou S."/>
            <person name="Cros-Aarteil S."/>
            <person name="Calhoun S."/>
            <person name="Haridas S."/>
            <person name="Kuo A."/>
            <person name="Mondo S."/>
            <person name="Pangilinan J."/>
            <person name="Riley R."/>
            <person name="LaButti K."/>
            <person name="Andreopoulos B."/>
            <person name="Lipzen A."/>
            <person name="Chen C."/>
            <person name="Yan M."/>
            <person name="Daum C."/>
            <person name="Ng V."/>
            <person name="Clum A."/>
            <person name="Steindorff A."/>
            <person name="Ohm R.A."/>
            <person name="Martin F."/>
            <person name="Silar P."/>
            <person name="Natvig D.O."/>
            <person name="Lalanne C."/>
            <person name="Gautier V."/>
            <person name="Ament-Velasquez S.L."/>
            <person name="Kruys A."/>
            <person name="Hutchinson M.I."/>
            <person name="Powell A.J."/>
            <person name="Barry K."/>
            <person name="Miller A.N."/>
            <person name="Grigoriev I.V."/>
            <person name="Debuchy R."/>
            <person name="Gladieux P."/>
            <person name="Hiltunen Thoren M."/>
            <person name="Johannesson H."/>
        </authorList>
    </citation>
    <scope>NUCLEOTIDE SEQUENCE [LARGE SCALE GENOMIC DNA]</scope>
    <source>
        <strain evidence="10">CBS 284.82</strain>
    </source>
</reference>
<evidence type="ECO:0000256" key="6">
    <source>
        <dbReference type="SAM" id="MobiDB-lite"/>
    </source>
</evidence>
<comment type="similarity">
    <text evidence="5">Belongs to the SAT4 family.</text>
</comment>
<evidence type="ECO:0000256" key="4">
    <source>
        <dbReference type="ARBA" id="ARBA00023136"/>
    </source>
</evidence>
<feature type="transmembrane region" description="Helical" evidence="7">
    <location>
        <begin position="25"/>
        <end position="48"/>
    </location>
</feature>
<evidence type="ECO:0000256" key="5">
    <source>
        <dbReference type="ARBA" id="ARBA00038359"/>
    </source>
</evidence>
<dbReference type="Proteomes" id="UP001303115">
    <property type="component" value="Unassembled WGS sequence"/>
</dbReference>
<dbReference type="AlphaFoldDB" id="A0AAN6PHB0"/>
<feature type="transmembrane region" description="Helical" evidence="7">
    <location>
        <begin position="104"/>
        <end position="128"/>
    </location>
</feature>
<feature type="transmembrane region" description="Helical" evidence="7">
    <location>
        <begin position="200"/>
        <end position="220"/>
    </location>
</feature>
<accession>A0AAN6PHB0</accession>
<gene>
    <name evidence="9" type="ORF">C8A01DRAFT_15327</name>
</gene>
<organism evidence="9 10">
    <name type="scientific">Parachaetomium inaequale</name>
    <dbReference type="NCBI Taxonomy" id="2588326"/>
    <lineage>
        <taxon>Eukaryota</taxon>
        <taxon>Fungi</taxon>
        <taxon>Dikarya</taxon>
        <taxon>Ascomycota</taxon>
        <taxon>Pezizomycotina</taxon>
        <taxon>Sordariomycetes</taxon>
        <taxon>Sordariomycetidae</taxon>
        <taxon>Sordariales</taxon>
        <taxon>Chaetomiaceae</taxon>
        <taxon>Parachaetomium</taxon>
    </lineage>
</organism>
<evidence type="ECO:0000256" key="2">
    <source>
        <dbReference type="ARBA" id="ARBA00022692"/>
    </source>
</evidence>
<dbReference type="PANTHER" id="PTHR33048">
    <property type="entry name" value="PTH11-LIKE INTEGRAL MEMBRANE PROTEIN (AFU_ORTHOLOGUE AFUA_5G11245)"/>
    <property type="match status" value="1"/>
</dbReference>
<dbReference type="InterPro" id="IPR052337">
    <property type="entry name" value="SAT4-like"/>
</dbReference>
<evidence type="ECO:0000313" key="10">
    <source>
        <dbReference type="Proteomes" id="UP001303115"/>
    </source>
</evidence>
<feature type="transmembrane region" description="Helical" evidence="7">
    <location>
        <begin position="270"/>
        <end position="290"/>
    </location>
</feature>
<proteinExistence type="inferred from homology"/>
<feature type="transmembrane region" description="Helical" evidence="7">
    <location>
        <begin position="140"/>
        <end position="160"/>
    </location>
</feature>
<evidence type="ECO:0000256" key="1">
    <source>
        <dbReference type="ARBA" id="ARBA00004141"/>
    </source>
</evidence>
<dbReference type="Pfam" id="PF20684">
    <property type="entry name" value="Fung_rhodopsin"/>
    <property type="match status" value="1"/>
</dbReference>
<dbReference type="InterPro" id="IPR049326">
    <property type="entry name" value="Rhodopsin_dom_fungi"/>
</dbReference>
<dbReference type="PANTHER" id="PTHR33048:SF47">
    <property type="entry name" value="INTEGRAL MEMBRANE PROTEIN-RELATED"/>
    <property type="match status" value="1"/>
</dbReference>
<feature type="domain" description="Rhodopsin" evidence="8">
    <location>
        <begin position="44"/>
        <end position="296"/>
    </location>
</feature>
<feature type="region of interest" description="Disordered" evidence="6">
    <location>
        <begin position="306"/>
        <end position="341"/>
    </location>
</feature>
<keyword evidence="3 7" id="KW-1133">Transmembrane helix</keyword>
<feature type="transmembrane region" description="Helical" evidence="7">
    <location>
        <begin position="60"/>
        <end position="84"/>
    </location>
</feature>
<evidence type="ECO:0000313" key="9">
    <source>
        <dbReference type="EMBL" id="KAK4040871.1"/>
    </source>
</evidence>
<evidence type="ECO:0000256" key="7">
    <source>
        <dbReference type="SAM" id="Phobius"/>
    </source>
</evidence>
<comment type="caution">
    <text evidence="9">The sequence shown here is derived from an EMBL/GenBank/DDBJ whole genome shotgun (WGS) entry which is preliminary data.</text>
</comment>